<proteinExistence type="predicted"/>
<keyword evidence="4" id="KW-1185">Reference proteome</keyword>
<keyword evidence="1" id="KW-0175">Coiled coil</keyword>
<dbReference type="Proteomes" id="UP001611251">
    <property type="component" value="Unassembled WGS sequence"/>
</dbReference>
<dbReference type="EMBL" id="JBGFSN010000004">
    <property type="protein sequence ID" value="MFH8134180.1"/>
    <property type="molecule type" value="Genomic_DNA"/>
</dbReference>
<organism evidence="3 4">
    <name type="scientific">Pantoea osteomyelitidis</name>
    <dbReference type="NCBI Taxonomy" id="3230026"/>
    <lineage>
        <taxon>Bacteria</taxon>
        <taxon>Pseudomonadati</taxon>
        <taxon>Pseudomonadota</taxon>
        <taxon>Gammaproteobacteria</taxon>
        <taxon>Enterobacterales</taxon>
        <taxon>Erwiniaceae</taxon>
        <taxon>Pantoea</taxon>
    </lineage>
</organism>
<evidence type="ECO:0000313" key="4">
    <source>
        <dbReference type="Proteomes" id="UP001611251"/>
    </source>
</evidence>
<dbReference type="InterPro" id="IPR008840">
    <property type="entry name" value="Sipho_Gp157"/>
</dbReference>
<evidence type="ECO:0000256" key="2">
    <source>
        <dbReference type="SAM" id="MobiDB-lite"/>
    </source>
</evidence>
<dbReference type="RefSeq" id="WP_397213737.1">
    <property type="nucleotide sequence ID" value="NZ_JBGFSN010000004.1"/>
</dbReference>
<evidence type="ECO:0000313" key="3">
    <source>
        <dbReference type="EMBL" id="MFH8134180.1"/>
    </source>
</evidence>
<reference evidence="3 4" key="1">
    <citation type="submission" date="2024-08" db="EMBL/GenBank/DDBJ databases">
        <title>Pantoea ronii - a newly identified human opportunistic pathogen.</title>
        <authorList>
            <person name="Keidar-Friedman D."/>
            <person name="Sorek N."/>
            <person name="Leshin-Carmel D."/>
            <person name="Tsur A."/>
            <person name="Amsalem M."/>
            <person name="Tolkach D."/>
            <person name="Brosh-Nissimov T."/>
        </authorList>
    </citation>
    <scope>NUCLEOTIDE SEQUENCE [LARGE SCALE GENOMIC DNA]</scope>
    <source>
        <strain evidence="3 4">AA23256</strain>
    </source>
</reference>
<dbReference type="Pfam" id="PF05565">
    <property type="entry name" value="Sipho_Gp157"/>
    <property type="match status" value="1"/>
</dbReference>
<gene>
    <name evidence="3" type="ORF">ABU178_08335</name>
</gene>
<feature type="region of interest" description="Disordered" evidence="2">
    <location>
        <begin position="175"/>
        <end position="197"/>
    </location>
</feature>
<accession>A0ABW7PWN1</accession>
<comment type="caution">
    <text evidence="3">The sequence shown here is derived from an EMBL/GenBank/DDBJ whole genome shotgun (WGS) entry which is preliminary data.</text>
</comment>
<name>A0ABW7PWN1_9GAMM</name>
<feature type="coiled-coil region" evidence="1">
    <location>
        <begin position="62"/>
        <end position="96"/>
    </location>
</feature>
<evidence type="ECO:0000256" key="1">
    <source>
        <dbReference type="SAM" id="Coils"/>
    </source>
</evidence>
<sequence>MSDETAGGSIMSNRTMDIAAEIKKLQALATDGGELTPEMIADTLDGLEGMLEDKFDATMSVIRQFELQAEGCASEANRLTERKKHWERQAAALKKYLLDCLIISERQTLKTTLNTFTARKGVQRLVIDNIDAVPDEFVEARTEIIITPLRDQIKQTLQEAAKQIAEFEKRGEAVPKEFTNPVPGARLESSPQTLSVR</sequence>
<protein>
    <submittedName>
        <fullName evidence="3">Siphovirus Gp157 family protein</fullName>
    </submittedName>
</protein>